<feature type="binding site" evidence="8">
    <location>
        <position position="181"/>
    </location>
    <ligand>
        <name>Zn(2+)</name>
        <dbReference type="ChEBI" id="CHEBI:29105"/>
        <label>1</label>
    </ligand>
</feature>
<dbReference type="SUPFAM" id="SSF101821">
    <property type="entry name" value="Aminopeptidase/glucanase lid domain"/>
    <property type="match status" value="1"/>
</dbReference>
<evidence type="ECO:0000256" key="3">
    <source>
        <dbReference type="ARBA" id="ARBA00022670"/>
    </source>
</evidence>
<evidence type="ECO:0000256" key="7">
    <source>
        <dbReference type="PIRSR" id="PIRSR001123-1"/>
    </source>
</evidence>
<evidence type="ECO:0000313" key="14">
    <source>
        <dbReference type="Proteomes" id="UP001387110"/>
    </source>
</evidence>
<reference evidence="9 12" key="1">
    <citation type="journal article" date="2015" name="Int. J. Syst. Evol. Microbiol.">
        <title>Exiguobacterium enclense sp. nov., isolated from sediment.</title>
        <authorList>
            <person name="Dastager S.G."/>
            <person name="Mawlankar R."/>
            <person name="Sonalkar V.V."/>
            <person name="Thorat M.N."/>
            <person name="Mual P."/>
            <person name="Verma A."/>
            <person name="Krishnamurthi S."/>
            <person name="Tang S.K."/>
            <person name="Li W.J."/>
        </authorList>
    </citation>
    <scope>NUCLEOTIDE SEQUENCE [LARGE SCALE GENOMIC DNA]</scope>
    <source>
        <strain evidence="9 12">NIO-1109</strain>
    </source>
</reference>
<dbReference type="Proteomes" id="UP001387110">
    <property type="component" value="Unassembled WGS sequence"/>
</dbReference>
<dbReference type="RefSeq" id="WP_023469013.1">
    <property type="nucleotide sequence ID" value="NZ_FMYN01000001.1"/>
</dbReference>
<gene>
    <name evidence="9" type="ORF">AS033_02970</name>
    <name evidence="10" type="ORF">RSA11_10910</name>
    <name evidence="11" type="ORF">SZL87_04295</name>
</gene>
<name>A0A0V8GJ99_9BACL</name>
<evidence type="ECO:0000313" key="11">
    <source>
        <dbReference type="EMBL" id="MEI4461646.1"/>
    </source>
</evidence>
<keyword evidence="14" id="KW-1185">Reference proteome</keyword>
<evidence type="ECO:0000313" key="10">
    <source>
        <dbReference type="EMBL" id="KTR26213.1"/>
    </source>
</evidence>
<dbReference type="Proteomes" id="UP000072605">
    <property type="component" value="Unassembled WGS sequence"/>
</dbReference>
<feature type="binding site" evidence="8">
    <location>
        <position position="181"/>
    </location>
    <ligand>
        <name>Zn(2+)</name>
        <dbReference type="ChEBI" id="CHEBI:29105"/>
        <label>2</label>
    </ligand>
</feature>
<protein>
    <submittedName>
        <fullName evidence="11">M42 family metallopeptidase</fullName>
    </submittedName>
    <submittedName>
        <fullName evidence="9">Peptidase M28</fullName>
    </submittedName>
</protein>
<dbReference type="Pfam" id="PF05343">
    <property type="entry name" value="Peptidase_M42"/>
    <property type="match status" value="1"/>
</dbReference>
<dbReference type="AlphaFoldDB" id="A0A0V8GJ99"/>
<dbReference type="EMBL" id="LNQL01000001">
    <property type="protein sequence ID" value="KSU50357.1"/>
    <property type="molecule type" value="Genomic_DNA"/>
</dbReference>
<keyword evidence="3" id="KW-0645">Protease</keyword>
<evidence type="ECO:0000256" key="5">
    <source>
        <dbReference type="ARBA" id="ARBA00022801"/>
    </source>
</evidence>
<evidence type="ECO:0000256" key="8">
    <source>
        <dbReference type="PIRSR" id="PIRSR001123-2"/>
    </source>
</evidence>
<comment type="cofactor">
    <cofactor evidence="8">
        <name>a divalent metal cation</name>
        <dbReference type="ChEBI" id="CHEBI:60240"/>
    </cofactor>
    <text evidence="8">Binds 2 divalent metal cations per subunit.</text>
</comment>
<evidence type="ECO:0000256" key="1">
    <source>
        <dbReference type="ARBA" id="ARBA00006272"/>
    </source>
</evidence>
<feature type="binding site" evidence="8">
    <location>
        <position position="236"/>
    </location>
    <ligand>
        <name>Zn(2+)</name>
        <dbReference type="ChEBI" id="CHEBI:29105"/>
        <label>1</label>
    </ligand>
</feature>
<dbReference type="InterPro" id="IPR023367">
    <property type="entry name" value="Peptidase_M42_dom2"/>
</dbReference>
<dbReference type="GO" id="GO:0046872">
    <property type="term" value="F:metal ion binding"/>
    <property type="evidence" value="ECO:0007669"/>
    <property type="project" value="UniProtKB-UniRule"/>
</dbReference>
<dbReference type="PANTHER" id="PTHR32481">
    <property type="entry name" value="AMINOPEPTIDASE"/>
    <property type="match status" value="1"/>
</dbReference>
<dbReference type="PANTHER" id="PTHR32481:SF21">
    <property type="entry name" value="AMINOPEPTIDASE YSDC-RELATED"/>
    <property type="match status" value="1"/>
</dbReference>
<reference evidence="10 13" key="2">
    <citation type="journal article" date="2016" name="Front. Microbiol.">
        <title>Genomic Resource of Rice Seed Associated Bacteria.</title>
        <authorList>
            <person name="Midha S."/>
            <person name="Bansal K."/>
            <person name="Sharma S."/>
            <person name="Kumar N."/>
            <person name="Patil P.P."/>
            <person name="Chaudhry V."/>
            <person name="Patil P.B."/>
        </authorList>
    </citation>
    <scope>NUCLEOTIDE SEQUENCE [LARGE SCALE GENOMIC DNA]</scope>
    <source>
        <strain evidence="10 13">RSA11</strain>
    </source>
</reference>
<dbReference type="SUPFAM" id="SSF53187">
    <property type="entry name" value="Zn-dependent exopeptidases"/>
    <property type="match status" value="1"/>
</dbReference>
<comment type="caution">
    <text evidence="9">The sequence shown here is derived from an EMBL/GenBank/DDBJ whole genome shotgun (WGS) entry which is preliminary data.</text>
</comment>
<feature type="active site" description="Proton acceptor" evidence="7">
    <location>
        <position position="213"/>
    </location>
</feature>
<dbReference type="InterPro" id="IPR008007">
    <property type="entry name" value="Peptidase_M42"/>
</dbReference>
<dbReference type="Gene3D" id="3.40.630.10">
    <property type="entry name" value="Zn peptidases"/>
    <property type="match status" value="1"/>
</dbReference>
<accession>A0A0V8GJ99</accession>
<dbReference type="PIRSF" id="PIRSF001123">
    <property type="entry name" value="PepA_GA"/>
    <property type="match status" value="1"/>
</dbReference>
<dbReference type="OrthoDB" id="9772053at2"/>
<dbReference type="Proteomes" id="UP000053797">
    <property type="component" value="Unassembled WGS sequence"/>
</dbReference>
<organism evidence="9 12">
    <name type="scientific">Exiguobacterium indicum</name>
    <dbReference type="NCBI Taxonomy" id="296995"/>
    <lineage>
        <taxon>Bacteria</taxon>
        <taxon>Bacillati</taxon>
        <taxon>Bacillota</taxon>
        <taxon>Bacilli</taxon>
        <taxon>Bacillales</taxon>
        <taxon>Bacillales Family XII. Incertae Sedis</taxon>
        <taxon>Exiguobacterium</taxon>
    </lineage>
</organism>
<evidence type="ECO:0000313" key="13">
    <source>
        <dbReference type="Proteomes" id="UP000072605"/>
    </source>
</evidence>
<keyword evidence="4 8" id="KW-0479">Metal-binding</keyword>
<feature type="binding site" evidence="8">
    <location>
        <position position="324"/>
    </location>
    <ligand>
        <name>Zn(2+)</name>
        <dbReference type="ChEBI" id="CHEBI:29105"/>
        <label>2</label>
    </ligand>
</feature>
<evidence type="ECO:0000313" key="12">
    <source>
        <dbReference type="Proteomes" id="UP000053797"/>
    </source>
</evidence>
<sequence length="360" mass="39070">MNEQLHMLKRLTDATGVPGNEKEVRNLMREYLEPHAEAFHQDGLGSLFAEHKGAGEDAPRVLIAGHMDEVGFMVTKIDEKGFLRFQPLGGWWGQVLLAQRMNIVTSSGEVIPGVIGAKPPHVLPPEARNKPVDIKDMFIDIGASSKEEVDGWGIRPGDTVVPHCEFTVMKNENFLMAKAWDNRIGCAIAIEAIKRLKADGHPNTIFAGATVQEEVGLRGAQTVAHLLKPSIAFAVDTGIPGDTPGMTDREALSKLGEGVQVIMFDATMIAHRGLIDFVTKVATEENIKYQLDLTPGGGTDAAKFHLSNTGVPSLALTVPIRYLHTNVSIMHKADFEAAVDLVVAVTKRLDAETVQAIYEG</sequence>
<comment type="similarity">
    <text evidence="1 6">Belongs to the peptidase M42 family.</text>
</comment>
<evidence type="ECO:0000256" key="6">
    <source>
        <dbReference type="PIRNR" id="PIRNR001123"/>
    </source>
</evidence>
<dbReference type="EMBL" id="LDQV01000025">
    <property type="protein sequence ID" value="KTR26213.1"/>
    <property type="molecule type" value="Genomic_DNA"/>
</dbReference>
<keyword evidence="5" id="KW-0378">Hydrolase</keyword>
<dbReference type="InterPro" id="IPR051464">
    <property type="entry name" value="Peptidase_M42_aminopept"/>
</dbReference>
<proteinExistence type="inferred from homology"/>
<dbReference type="Gene3D" id="2.40.30.40">
    <property type="entry name" value="Peptidase M42, domain 2"/>
    <property type="match status" value="1"/>
</dbReference>
<dbReference type="EMBL" id="JBAWKY010000001">
    <property type="protein sequence ID" value="MEI4461646.1"/>
    <property type="molecule type" value="Genomic_DNA"/>
</dbReference>
<keyword evidence="2" id="KW-0031">Aminopeptidase</keyword>
<evidence type="ECO:0000256" key="4">
    <source>
        <dbReference type="ARBA" id="ARBA00022723"/>
    </source>
</evidence>
<feature type="binding site" evidence="8">
    <location>
        <position position="66"/>
    </location>
    <ligand>
        <name>Zn(2+)</name>
        <dbReference type="ChEBI" id="CHEBI:29105"/>
        <label>1</label>
    </ligand>
</feature>
<dbReference type="GO" id="GO:0006508">
    <property type="term" value="P:proteolysis"/>
    <property type="evidence" value="ECO:0007669"/>
    <property type="project" value="UniProtKB-KW"/>
</dbReference>
<dbReference type="CDD" id="cd05656">
    <property type="entry name" value="M42_Frv"/>
    <property type="match status" value="1"/>
</dbReference>
<reference evidence="11 14" key="3">
    <citation type="submission" date="2023-12" db="EMBL/GenBank/DDBJ databases">
        <authorList>
            <person name="Easwaran N."/>
            <person name="Lazarus H.P.S."/>
        </authorList>
    </citation>
    <scope>NUCLEOTIDE SEQUENCE [LARGE SCALE GENOMIC DNA]</scope>
    <source>
        <strain evidence="11 14">VIT-2023</strain>
    </source>
</reference>
<evidence type="ECO:0000256" key="2">
    <source>
        <dbReference type="ARBA" id="ARBA00022438"/>
    </source>
</evidence>
<feature type="binding site" evidence="8">
    <location>
        <position position="214"/>
    </location>
    <ligand>
        <name>Zn(2+)</name>
        <dbReference type="ChEBI" id="CHEBI:29105"/>
        <label>2</label>
    </ligand>
</feature>
<evidence type="ECO:0000313" key="9">
    <source>
        <dbReference type="EMBL" id="KSU50357.1"/>
    </source>
</evidence>
<dbReference type="GO" id="GO:0004177">
    <property type="term" value="F:aminopeptidase activity"/>
    <property type="evidence" value="ECO:0007669"/>
    <property type="project" value="UniProtKB-UniRule"/>
</dbReference>